<evidence type="ECO:0000313" key="2">
    <source>
        <dbReference type="Proteomes" id="UP001066276"/>
    </source>
</evidence>
<accession>A0AAV7QUU8</accession>
<dbReference type="Proteomes" id="UP001066276">
    <property type="component" value="Chromosome 6"/>
</dbReference>
<name>A0AAV7QUU8_PLEWA</name>
<sequence>MQDNGSAAVAGLACLRLEADNEEPWVTLSVGDARGSNYLLCVGPAAAGSRLRGEGSLVLLQKRVDAVRFLMGQIDAGFLALTNSGKVAGSSFYNKCFWAYDPTKVEVCIQIVVIWARVGCVVGRSSVSSVLIVGHSFVRWPGKHAHSRHFGRQLGLDGAQVMV</sequence>
<proteinExistence type="predicted"/>
<comment type="caution">
    <text evidence="1">The sequence shown here is derived from an EMBL/GenBank/DDBJ whole genome shotgun (WGS) entry which is preliminary data.</text>
</comment>
<reference evidence="1" key="1">
    <citation type="journal article" date="2022" name="bioRxiv">
        <title>Sequencing and chromosome-scale assembly of the giantPleurodeles waltlgenome.</title>
        <authorList>
            <person name="Brown T."/>
            <person name="Elewa A."/>
            <person name="Iarovenko S."/>
            <person name="Subramanian E."/>
            <person name="Araus A.J."/>
            <person name="Petzold A."/>
            <person name="Susuki M."/>
            <person name="Suzuki K.-i.T."/>
            <person name="Hayashi T."/>
            <person name="Toyoda A."/>
            <person name="Oliveira C."/>
            <person name="Osipova E."/>
            <person name="Leigh N.D."/>
            <person name="Simon A."/>
            <person name="Yun M.H."/>
        </authorList>
    </citation>
    <scope>NUCLEOTIDE SEQUENCE</scope>
    <source>
        <strain evidence="1">20211129_DDA</strain>
        <tissue evidence="1">Liver</tissue>
    </source>
</reference>
<keyword evidence="2" id="KW-1185">Reference proteome</keyword>
<protein>
    <submittedName>
        <fullName evidence="1">Uncharacterized protein</fullName>
    </submittedName>
</protein>
<dbReference type="EMBL" id="JANPWB010000010">
    <property type="protein sequence ID" value="KAJ1142183.1"/>
    <property type="molecule type" value="Genomic_DNA"/>
</dbReference>
<gene>
    <name evidence="1" type="ORF">NDU88_008510</name>
</gene>
<organism evidence="1 2">
    <name type="scientific">Pleurodeles waltl</name>
    <name type="common">Iberian ribbed newt</name>
    <dbReference type="NCBI Taxonomy" id="8319"/>
    <lineage>
        <taxon>Eukaryota</taxon>
        <taxon>Metazoa</taxon>
        <taxon>Chordata</taxon>
        <taxon>Craniata</taxon>
        <taxon>Vertebrata</taxon>
        <taxon>Euteleostomi</taxon>
        <taxon>Amphibia</taxon>
        <taxon>Batrachia</taxon>
        <taxon>Caudata</taxon>
        <taxon>Salamandroidea</taxon>
        <taxon>Salamandridae</taxon>
        <taxon>Pleurodelinae</taxon>
        <taxon>Pleurodeles</taxon>
    </lineage>
</organism>
<evidence type="ECO:0000313" key="1">
    <source>
        <dbReference type="EMBL" id="KAJ1142183.1"/>
    </source>
</evidence>
<dbReference type="AlphaFoldDB" id="A0AAV7QUU8"/>